<name>A0ABZ1J362_9ACTN</name>
<reference evidence="2 3" key="1">
    <citation type="submission" date="2022-10" db="EMBL/GenBank/DDBJ databases">
        <title>The complete genomes of actinobacterial strains from the NBC collection.</title>
        <authorList>
            <person name="Joergensen T.S."/>
            <person name="Alvarez Arevalo M."/>
            <person name="Sterndorff E.B."/>
            <person name="Faurdal D."/>
            <person name="Vuksanovic O."/>
            <person name="Mourched A.-S."/>
            <person name="Charusanti P."/>
            <person name="Shaw S."/>
            <person name="Blin K."/>
            <person name="Weber T."/>
        </authorList>
    </citation>
    <scope>NUCLEOTIDE SEQUENCE [LARGE SCALE GENOMIC DNA]</scope>
    <source>
        <strain evidence="2 3">NBC_00206</strain>
    </source>
</reference>
<proteinExistence type="predicted"/>
<feature type="transmembrane region" description="Helical" evidence="1">
    <location>
        <begin position="161"/>
        <end position="180"/>
    </location>
</feature>
<feature type="transmembrane region" description="Helical" evidence="1">
    <location>
        <begin position="295"/>
        <end position="316"/>
    </location>
</feature>
<dbReference type="EMBL" id="CP108125">
    <property type="protein sequence ID" value="WTO86936.1"/>
    <property type="molecule type" value="Genomic_DNA"/>
</dbReference>
<evidence type="ECO:0000313" key="3">
    <source>
        <dbReference type="Proteomes" id="UP001622690"/>
    </source>
</evidence>
<feature type="transmembrane region" description="Helical" evidence="1">
    <location>
        <begin position="336"/>
        <end position="358"/>
    </location>
</feature>
<dbReference type="Proteomes" id="UP001622690">
    <property type="component" value="Chromosome"/>
</dbReference>
<feature type="transmembrane region" description="Helical" evidence="1">
    <location>
        <begin position="265"/>
        <end position="283"/>
    </location>
</feature>
<keyword evidence="3" id="KW-1185">Reference proteome</keyword>
<evidence type="ECO:0000256" key="1">
    <source>
        <dbReference type="SAM" id="Phobius"/>
    </source>
</evidence>
<organism evidence="2 3">
    <name type="scientific">Streptomyces nigra</name>
    <dbReference type="NCBI Taxonomy" id="1827580"/>
    <lineage>
        <taxon>Bacteria</taxon>
        <taxon>Bacillati</taxon>
        <taxon>Actinomycetota</taxon>
        <taxon>Actinomycetes</taxon>
        <taxon>Kitasatosporales</taxon>
        <taxon>Streptomycetaceae</taxon>
        <taxon>Streptomyces</taxon>
    </lineage>
</organism>
<keyword evidence="1" id="KW-0472">Membrane</keyword>
<feature type="transmembrane region" description="Helical" evidence="1">
    <location>
        <begin position="85"/>
        <end position="104"/>
    </location>
</feature>
<feature type="transmembrane region" description="Helical" evidence="1">
    <location>
        <begin position="200"/>
        <end position="221"/>
    </location>
</feature>
<dbReference type="RefSeq" id="WP_366898578.1">
    <property type="nucleotide sequence ID" value="NZ_CP108125.1"/>
</dbReference>
<gene>
    <name evidence="2" type="ORF">OHU27_32660</name>
</gene>
<sequence>MTYRRAAIPALVGGVLITLLLWWAGASAHALQLQGATRALGIESVQELRRWLAPWAYDQSVLIAPGDGAGVSGTPDYSDLRRTGMQIRFVALFLFYVGGALLLLRRMPPSHGRTPGTLLALWAWGPVAGTLAAGVSTPWLIASGGQGSYRFLPQLAAGIESSGPVAVLVALLVAGLTVLVGRAVAKDAGTPPRSAVPVRAARLGATLGTAWIAVSLLILSYDGVAARIHTAFSGTGRLSEPGDLLRQWLILGGWTAPAGKAFDDWLLYRLVDVLVLVAVWWALRLLPGLLTRVTLPAMAVGGVCATVLALLTGQILRIPLDDTLGVWGPTHFLSGLGQHVPAALTFGATAGTLAYVILRLAGERTAEAPQPVAAV</sequence>
<evidence type="ECO:0000313" key="2">
    <source>
        <dbReference type="EMBL" id="WTO86936.1"/>
    </source>
</evidence>
<feature type="transmembrane region" description="Helical" evidence="1">
    <location>
        <begin position="116"/>
        <end position="141"/>
    </location>
</feature>
<protein>
    <submittedName>
        <fullName evidence="2">Uncharacterized protein</fullName>
    </submittedName>
</protein>
<keyword evidence="1" id="KW-0812">Transmembrane</keyword>
<accession>A0ABZ1J362</accession>
<keyword evidence="1" id="KW-1133">Transmembrane helix</keyword>